<organism evidence="2 3">
    <name type="scientific">Arthrobacter russicus</name>
    <dbReference type="NCBI Taxonomy" id="172040"/>
    <lineage>
        <taxon>Bacteria</taxon>
        <taxon>Bacillati</taxon>
        <taxon>Actinomycetota</taxon>
        <taxon>Actinomycetes</taxon>
        <taxon>Micrococcales</taxon>
        <taxon>Micrococcaceae</taxon>
        <taxon>Arthrobacter</taxon>
    </lineage>
</organism>
<dbReference type="Gene3D" id="2.40.37.20">
    <property type="entry name" value="D-serine dehydratase-like domain"/>
    <property type="match status" value="1"/>
</dbReference>
<comment type="caution">
    <text evidence="2">The sequence shown here is derived from an EMBL/GenBank/DDBJ whole genome shotgun (WGS) entry which is preliminary data.</text>
</comment>
<evidence type="ECO:0000313" key="2">
    <source>
        <dbReference type="EMBL" id="MDR6270897.1"/>
    </source>
</evidence>
<dbReference type="EMBL" id="JAVDQF010000001">
    <property type="protein sequence ID" value="MDR6270897.1"/>
    <property type="molecule type" value="Genomic_DNA"/>
</dbReference>
<accession>A0ABU1JEM4</accession>
<feature type="domain" description="D-serine dehydratase-like" evidence="1">
    <location>
        <begin position="317"/>
        <end position="416"/>
    </location>
</feature>
<keyword evidence="3" id="KW-1185">Reference proteome</keyword>
<dbReference type="InterPro" id="IPR042208">
    <property type="entry name" value="D-ser_dehydrat-like_sf"/>
</dbReference>
<dbReference type="InterPro" id="IPR051466">
    <property type="entry name" value="D-amino_acid_metab_enzyme"/>
</dbReference>
<proteinExistence type="predicted"/>
<dbReference type="InterPro" id="IPR029066">
    <property type="entry name" value="PLP-binding_barrel"/>
</dbReference>
<dbReference type="SMART" id="SM01119">
    <property type="entry name" value="D-ser_dehydrat"/>
    <property type="match status" value="1"/>
</dbReference>
<gene>
    <name evidence="2" type="ORF">JOE69_003135</name>
</gene>
<name>A0ABU1JEM4_9MICC</name>
<dbReference type="SUPFAM" id="SSF51419">
    <property type="entry name" value="PLP-binding barrel"/>
    <property type="match status" value="1"/>
</dbReference>
<evidence type="ECO:0000313" key="3">
    <source>
        <dbReference type="Proteomes" id="UP001185069"/>
    </source>
</evidence>
<dbReference type="InterPro" id="IPR026956">
    <property type="entry name" value="D-ser_dehydrat-like_dom"/>
</dbReference>
<dbReference type="Pfam" id="PF14031">
    <property type="entry name" value="D-ser_dehydrat"/>
    <property type="match status" value="1"/>
</dbReference>
<evidence type="ECO:0000259" key="1">
    <source>
        <dbReference type="SMART" id="SM01119"/>
    </source>
</evidence>
<dbReference type="Gene3D" id="3.20.20.10">
    <property type="entry name" value="Alanine racemase"/>
    <property type="match status" value="1"/>
</dbReference>
<protein>
    <submittedName>
        <fullName evidence="2">D-serine deaminase-like pyridoxal phosphate-dependent protein</fullName>
    </submittedName>
</protein>
<dbReference type="RefSeq" id="WP_309800284.1">
    <property type="nucleotide sequence ID" value="NZ_BAAAHY010000006.1"/>
</dbReference>
<dbReference type="PANTHER" id="PTHR28004:SF8">
    <property type="entry name" value="D-SERINE DEAMINASE"/>
    <property type="match status" value="1"/>
</dbReference>
<reference evidence="2 3" key="1">
    <citation type="submission" date="2023-07" db="EMBL/GenBank/DDBJ databases">
        <title>Sequencing the genomes of 1000 actinobacteria strains.</title>
        <authorList>
            <person name="Klenk H.-P."/>
        </authorList>
    </citation>
    <scope>NUCLEOTIDE SEQUENCE [LARGE SCALE GENOMIC DNA]</scope>
    <source>
        <strain evidence="2 3">DSM 14555</strain>
    </source>
</reference>
<sequence>MSFPAPDPIGRLSEQPLDWRFKAAPVAAQGLTVREFLATGPRLADLQTPLLSLDGQALTANLERMAQWCQSQGVSLAPHGKTTMAPQLWQRQLERGAWGITLANLAQMRVASEFGMPTIMLANALVDREAIRWTAAAVAAGTRIVSWVDDLQTVQRIDAVLAELPVEMVPSELEVLVELGGAGGRTGARGIQAALEVAAAVADSPRLRLAGVAGYEGSLAHDASAAGLAAVRDYLSEFAGLHEALLAQGCYAPGRRVILSAGGSAYFDLVLEAWGQYRAEGVEILLRSGAYLVHDDGFYRGVSPFSRADQGQPFAAGMHAWARVVSQPEPGLAILDAGKRDLPFDEGLPEPQGIAVELGAGLAPLPGATITAVNDQHCYLAFDPASTEVRIGQVVRLGLSHPCTAFDKWTLIPVLDGDRVVDLVRTFF</sequence>
<dbReference type="PANTHER" id="PTHR28004">
    <property type="entry name" value="ZGC:162816-RELATED"/>
    <property type="match status" value="1"/>
</dbReference>
<dbReference type="Proteomes" id="UP001185069">
    <property type="component" value="Unassembled WGS sequence"/>
</dbReference>